<evidence type="ECO:0000256" key="6">
    <source>
        <dbReference type="ARBA" id="ARBA00023163"/>
    </source>
</evidence>
<sequence length="608" mass="67733">MEDPSTRRQLPPGYIETLEARIAMLEGLLRDSRPEVSLDHIRPDDSNASLGEFEAASEIESDVQRMYFDAPTAPATASNADVPDMLERLCMSSVVGSPAYFGLSSPLTFSRVLGTTFKALRFHGPGLTMSGIDIDNTVLGPIPRPSPAPLPVRFFGELLEGAYFDHIHPQYPFLHRPTFRSWQDKVFAATDRGEVPQPLHLYFVYMVYAVGALVSTSSSPTSAEAYYAAAEELLEQVMSIAGLTCVQAMLCCAMYSMRSMSGASLWTLSGLALRQCIELGYHRDLEWPNHQTDILTVEMQRRVFWVSYTIDRSAAFSLGRPFGITDMDINAKFPLDLDDEHISSAGLTSHPRQGDNQPPKLVSAAIHGIRMRRIWGDIRQAVYYDERRGASGENTAIKEVRSKLQTWLSRRPTVRSQHGNRNVAFGSEKWFFLSYHHALLLLHRPSITGAWRVGGVSSDSLATVQLECAESSAIICTIYRDFYMQSTALYSGWGALHVLFVAGLTFLHCLCVSGEVRLMYGKDRVSSVTTACTIVLVIMTERWAAAQPYRDMFNMLSEKTQTMLAQQDDRREPRLPLVSMEQASAGVRSIAGLGMDDSVRHLLADMVQ</sequence>
<dbReference type="AlphaFoldDB" id="A0AAN7VZ06"/>
<evidence type="ECO:0000256" key="5">
    <source>
        <dbReference type="ARBA" id="ARBA00023125"/>
    </source>
</evidence>
<organism evidence="10 11">
    <name type="scientific">Elasticomyces elasticus</name>
    <dbReference type="NCBI Taxonomy" id="574655"/>
    <lineage>
        <taxon>Eukaryota</taxon>
        <taxon>Fungi</taxon>
        <taxon>Dikarya</taxon>
        <taxon>Ascomycota</taxon>
        <taxon>Pezizomycotina</taxon>
        <taxon>Dothideomycetes</taxon>
        <taxon>Dothideomycetidae</taxon>
        <taxon>Mycosphaerellales</taxon>
        <taxon>Teratosphaeriaceae</taxon>
        <taxon>Elasticomyces</taxon>
    </lineage>
</organism>
<dbReference type="InterPro" id="IPR007219">
    <property type="entry name" value="XnlR_reg_dom"/>
</dbReference>
<dbReference type="GO" id="GO:0043565">
    <property type="term" value="F:sequence-specific DNA binding"/>
    <property type="evidence" value="ECO:0007669"/>
    <property type="project" value="TreeGrafter"/>
</dbReference>
<keyword evidence="7" id="KW-0539">Nucleus</keyword>
<dbReference type="Pfam" id="PF04082">
    <property type="entry name" value="Fungal_trans"/>
    <property type="match status" value="1"/>
</dbReference>
<dbReference type="SMART" id="SM00906">
    <property type="entry name" value="Fungal_trans"/>
    <property type="match status" value="1"/>
</dbReference>
<dbReference type="GO" id="GO:0005634">
    <property type="term" value="C:nucleus"/>
    <property type="evidence" value="ECO:0007669"/>
    <property type="project" value="UniProtKB-SubCell"/>
</dbReference>
<evidence type="ECO:0000256" key="7">
    <source>
        <dbReference type="ARBA" id="ARBA00023242"/>
    </source>
</evidence>
<dbReference type="PANTHER" id="PTHR47782:SF12">
    <property type="entry name" value="ZN(II)2CYS6 TRANSCRIPTION FACTOR (EUROFUNG)"/>
    <property type="match status" value="1"/>
</dbReference>
<evidence type="ECO:0000256" key="3">
    <source>
        <dbReference type="ARBA" id="ARBA00022833"/>
    </source>
</evidence>
<keyword evidence="4" id="KW-0805">Transcription regulation</keyword>
<keyword evidence="3" id="KW-0862">Zinc</keyword>
<keyword evidence="2" id="KW-0479">Metal-binding</keyword>
<protein>
    <recommendedName>
        <fullName evidence="9">Xylanolytic transcriptional activator regulatory domain-containing protein</fullName>
    </recommendedName>
</protein>
<gene>
    <name evidence="10" type="ORF">LTR97_011342</name>
</gene>
<dbReference type="GO" id="GO:0000981">
    <property type="term" value="F:DNA-binding transcription factor activity, RNA polymerase II-specific"/>
    <property type="evidence" value="ECO:0007669"/>
    <property type="project" value="TreeGrafter"/>
</dbReference>
<evidence type="ECO:0000256" key="4">
    <source>
        <dbReference type="ARBA" id="ARBA00023015"/>
    </source>
</evidence>
<evidence type="ECO:0000256" key="2">
    <source>
        <dbReference type="ARBA" id="ARBA00022723"/>
    </source>
</evidence>
<keyword evidence="6" id="KW-0804">Transcription</keyword>
<dbReference type="Proteomes" id="UP001310594">
    <property type="component" value="Unassembled WGS sequence"/>
</dbReference>
<dbReference type="GO" id="GO:0008270">
    <property type="term" value="F:zinc ion binding"/>
    <property type="evidence" value="ECO:0007669"/>
    <property type="project" value="InterPro"/>
</dbReference>
<accession>A0AAN7VZ06</accession>
<evidence type="ECO:0000313" key="11">
    <source>
        <dbReference type="Proteomes" id="UP001310594"/>
    </source>
</evidence>
<comment type="subcellular location">
    <subcellularLocation>
        <location evidence="1">Nucleus</location>
    </subcellularLocation>
</comment>
<dbReference type="GO" id="GO:0045944">
    <property type="term" value="P:positive regulation of transcription by RNA polymerase II"/>
    <property type="evidence" value="ECO:0007669"/>
    <property type="project" value="TreeGrafter"/>
</dbReference>
<evidence type="ECO:0000259" key="9">
    <source>
        <dbReference type="SMART" id="SM00906"/>
    </source>
</evidence>
<proteinExistence type="predicted"/>
<keyword evidence="8" id="KW-0812">Transmembrane</keyword>
<dbReference type="InterPro" id="IPR052202">
    <property type="entry name" value="Yeast_MetPath_Reg"/>
</dbReference>
<feature type="transmembrane region" description="Helical" evidence="8">
    <location>
        <begin position="488"/>
        <end position="507"/>
    </location>
</feature>
<dbReference type="CDD" id="cd12148">
    <property type="entry name" value="fungal_TF_MHR"/>
    <property type="match status" value="1"/>
</dbReference>
<dbReference type="GO" id="GO:0006351">
    <property type="term" value="P:DNA-templated transcription"/>
    <property type="evidence" value="ECO:0007669"/>
    <property type="project" value="InterPro"/>
</dbReference>
<dbReference type="PANTHER" id="PTHR47782">
    <property type="entry name" value="ZN(II)2CYS6 TRANSCRIPTION FACTOR (EUROFUNG)-RELATED"/>
    <property type="match status" value="1"/>
</dbReference>
<keyword evidence="8" id="KW-1133">Transmembrane helix</keyword>
<evidence type="ECO:0000256" key="1">
    <source>
        <dbReference type="ARBA" id="ARBA00004123"/>
    </source>
</evidence>
<name>A0AAN7VZ06_9PEZI</name>
<evidence type="ECO:0000256" key="8">
    <source>
        <dbReference type="SAM" id="Phobius"/>
    </source>
</evidence>
<feature type="transmembrane region" description="Helical" evidence="8">
    <location>
        <begin position="527"/>
        <end position="545"/>
    </location>
</feature>
<keyword evidence="5" id="KW-0238">DNA-binding</keyword>
<comment type="caution">
    <text evidence="10">The sequence shown here is derived from an EMBL/GenBank/DDBJ whole genome shotgun (WGS) entry which is preliminary data.</text>
</comment>
<evidence type="ECO:0000313" key="10">
    <source>
        <dbReference type="EMBL" id="KAK5692168.1"/>
    </source>
</evidence>
<feature type="domain" description="Xylanolytic transcriptional activator regulatory" evidence="9">
    <location>
        <begin position="265"/>
        <end position="340"/>
    </location>
</feature>
<reference evidence="10" key="1">
    <citation type="submission" date="2023-08" db="EMBL/GenBank/DDBJ databases">
        <title>Black Yeasts Isolated from many extreme environments.</title>
        <authorList>
            <person name="Coleine C."/>
            <person name="Stajich J.E."/>
            <person name="Selbmann L."/>
        </authorList>
    </citation>
    <scope>NUCLEOTIDE SEQUENCE</scope>
    <source>
        <strain evidence="10">CCFEE 5810</strain>
    </source>
</reference>
<keyword evidence="8" id="KW-0472">Membrane</keyword>
<dbReference type="EMBL" id="JAVRQU010000020">
    <property type="protein sequence ID" value="KAK5692168.1"/>
    <property type="molecule type" value="Genomic_DNA"/>
</dbReference>